<comment type="caution">
    <text evidence="2">The sequence shown here is derived from an EMBL/GenBank/DDBJ whole genome shotgun (WGS) entry which is preliminary data.</text>
</comment>
<organism evidence="2 3">
    <name type="scientific">Orbilia ellipsospora</name>
    <dbReference type="NCBI Taxonomy" id="2528407"/>
    <lineage>
        <taxon>Eukaryota</taxon>
        <taxon>Fungi</taxon>
        <taxon>Dikarya</taxon>
        <taxon>Ascomycota</taxon>
        <taxon>Pezizomycotina</taxon>
        <taxon>Orbiliomycetes</taxon>
        <taxon>Orbiliales</taxon>
        <taxon>Orbiliaceae</taxon>
        <taxon>Orbilia</taxon>
    </lineage>
</organism>
<reference evidence="2 3" key="1">
    <citation type="submission" date="2019-10" db="EMBL/GenBank/DDBJ databases">
        <authorList>
            <person name="Palmer J.M."/>
        </authorList>
    </citation>
    <scope>NUCLEOTIDE SEQUENCE [LARGE SCALE GENOMIC DNA]</scope>
    <source>
        <strain evidence="2 3">TWF694</strain>
    </source>
</reference>
<dbReference type="EMBL" id="JAVHJO010000012">
    <property type="protein sequence ID" value="KAK6531801.1"/>
    <property type="molecule type" value="Genomic_DNA"/>
</dbReference>
<sequence length="440" mass="47356">MNFKSFIVPFLFIGTTLAQYVCKPLCSECSTVAATKSASCVSILEAIGLPRPDCTVTTTLGAATIVVTETTAVTTFVTPTVTFLQTRTFSNTSIATITESITSTEIGITFEVTTLTTTLPTLTVTEPAITVTATAKRKLKARYYPRLDPNCSCFFTESHTVTVTPPPGATATEFATTTTTEYSTITYNSTVSTTIVATTSTTTTTGNGTVTFLTTDTISATDIVTTALTTVTIQSTVTAPAVQLSSPTPVFGDVVNGSPFNYDDVWAPLTLPFPIVMYNVSSRNIYLSVNGFISLDETPGTSFINSELPVADSVSGANRLPNTSICGLWDDLYIYFGTQQGIYYQIDGAPGSRSVSFEFYTSAYQRSTEFYHFLMRYEEATPNIMTFRYFQVFGGGSSATIGAQSRSQNLFVEWSFDTANSVMDGQTLVLNTITNTIVSA</sequence>
<dbReference type="AlphaFoldDB" id="A0AAV9X0D4"/>
<evidence type="ECO:0000313" key="2">
    <source>
        <dbReference type="EMBL" id="KAK6531801.1"/>
    </source>
</evidence>
<proteinExistence type="predicted"/>
<keyword evidence="1" id="KW-0732">Signal</keyword>
<evidence type="ECO:0000256" key="1">
    <source>
        <dbReference type="SAM" id="SignalP"/>
    </source>
</evidence>
<feature type="chain" id="PRO_5043709922" evidence="1">
    <location>
        <begin position="19"/>
        <end position="440"/>
    </location>
</feature>
<gene>
    <name evidence="2" type="ORF">TWF694_002967</name>
</gene>
<feature type="signal peptide" evidence="1">
    <location>
        <begin position="1"/>
        <end position="18"/>
    </location>
</feature>
<dbReference type="Proteomes" id="UP001365542">
    <property type="component" value="Unassembled WGS sequence"/>
</dbReference>
<protein>
    <submittedName>
        <fullName evidence="2">Uncharacterized protein</fullName>
    </submittedName>
</protein>
<name>A0AAV9X0D4_9PEZI</name>
<evidence type="ECO:0000313" key="3">
    <source>
        <dbReference type="Proteomes" id="UP001365542"/>
    </source>
</evidence>
<keyword evidence="3" id="KW-1185">Reference proteome</keyword>
<accession>A0AAV9X0D4</accession>